<dbReference type="CDD" id="cd09272">
    <property type="entry name" value="RNase_HI_RT_Ty1"/>
    <property type="match status" value="1"/>
</dbReference>
<dbReference type="Proteomes" id="UP000237105">
    <property type="component" value="Unassembled WGS sequence"/>
</dbReference>
<organism evidence="1 2">
    <name type="scientific">Parasponia andersonii</name>
    <name type="common">Sponia andersonii</name>
    <dbReference type="NCBI Taxonomy" id="3476"/>
    <lineage>
        <taxon>Eukaryota</taxon>
        <taxon>Viridiplantae</taxon>
        <taxon>Streptophyta</taxon>
        <taxon>Embryophyta</taxon>
        <taxon>Tracheophyta</taxon>
        <taxon>Spermatophyta</taxon>
        <taxon>Magnoliopsida</taxon>
        <taxon>eudicotyledons</taxon>
        <taxon>Gunneridae</taxon>
        <taxon>Pentapetalae</taxon>
        <taxon>rosids</taxon>
        <taxon>fabids</taxon>
        <taxon>Rosales</taxon>
        <taxon>Cannabaceae</taxon>
        <taxon>Parasponia</taxon>
    </lineage>
</organism>
<name>A0A2P5ABA7_PARAD</name>
<dbReference type="OrthoDB" id="1931513at2759"/>
<dbReference type="AlphaFoldDB" id="A0A2P5ABA7"/>
<accession>A0A2P5ABA7</accession>
<evidence type="ECO:0000313" key="2">
    <source>
        <dbReference type="Proteomes" id="UP000237105"/>
    </source>
</evidence>
<proteinExistence type="predicted"/>
<comment type="caution">
    <text evidence="1">The sequence shown here is derived from an EMBL/GenBank/DDBJ whole genome shotgun (WGS) entry which is preliminary data.</text>
</comment>
<feature type="non-terminal residue" evidence="1">
    <location>
        <position position="1"/>
    </location>
</feature>
<sequence length="125" mass="14307">DKRSTSGFCIYLGLNLVSWHSKKQRTISRSSTKAEYGSLVSWIQALLSERHIGNSKVPTIWYDNLSTVFLSANLVQHAKTNHIDLDLYFVREKVVSRQLEVKHLPLQDQTTDILTKVISSSRFSE</sequence>
<dbReference type="PANTHER" id="PTHR11439">
    <property type="entry name" value="GAG-POL-RELATED RETROTRANSPOSON"/>
    <property type="match status" value="1"/>
</dbReference>
<evidence type="ECO:0000313" key="1">
    <source>
        <dbReference type="EMBL" id="PON33819.1"/>
    </source>
</evidence>
<gene>
    <name evidence="1" type="ORF">PanWU01x14_349640</name>
</gene>
<keyword evidence="2" id="KW-1185">Reference proteome</keyword>
<dbReference type="STRING" id="3476.A0A2P5ABA7"/>
<dbReference type="EMBL" id="JXTB01000702">
    <property type="protein sequence ID" value="PON33819.1"/>
    <property type="molecule type" value="Genomic_DNA"/>
</dbReference>
<protein>
    <submittedName>
        <fullName evidence="1">Uncharacterized protein</fullName>
    </submittedName>
</protein>
<dbReference type="PANTHER" id="PTHR11439:SF455">
    <property type="entry name" value="RLK (RECEPTOR-LIKE PROTEIN KINASE) 8, PUTATIVE-RELATED"/>
    <property type="match status" value="1"/>
</dbReference>
<reference evidence="2" key="1">
    <citation type="submission" date="2016-06" db="EMBL/GenBank/DDBJ databases">
        <title>Parallel loss of symbiosis genes in relatives of nitrogen-fixing non-legume Parasponia.</title>
        <authorList>
            <person name="Van Velzen R."/>
            <person name="Holmer R."/>
            <person name="Bu F."/>
            <person name="Rutten L."/>
            <person name="Van Zeijl A."/>
            <person name="Liu W."/>
            <person name="Santuari L."/>
            <person name="Cao Q."/>
            <person name="Sharma T."/>
            <person name="Shen D."/>
            <person name="Roswanjaya Y."/>
            <person name="Wardhani T."/>
            <person name="Kalhor M.S."/>
            <person name="Jansen J."/>
            <person name="Van den Hoogen J."/>
            <person name="Gungor B."/>
            <person name="Hartog M."/>
            <person name="Hontelez J."/>
            <person name="Verver J."/>
            <person name="Yang W.-C."/>
            <person name="Schijlen E."/>
            <person name="Repin R."/>
            <person name="Schilthuizen M."/>
            <person name="Schranz E."/>
            <person name="Heidstra R."/>
            <person name="Miyata K."/>
            <person name="Fedorova E."/>
            <person name="Kohlen W."/>
            <person name="Bisseling T."/>
            <person name="Smit S."/>
            <person name="Geurts R."/>
        </authorList>
    </citation>
    <scope>NUCLEOTIDE SEQUENCE [LARGE SCALE GENOMIC DNA]</scope>
    <source>
        <strain evidence="2">cv. WU1-14</strain>
    </source>
</reference>